<dbReference type="Pfam" id="PF12680">
    <property type="entry name" value="SnoaL_2"/>
    <property type="match status" value="1"/>
</dbReference>
<dbReference type="Gene3D" id="3.10.450.50">
    <property type="match status" value="1"/>
</dbReference>
<dbReference type="EMBL" id="PIQC01000001">
    <property type="protein sequence ID" value="RUO73084.1"/>
    <property type="molecule type" value="Genomic_DNA"/>
</dbReference>
<accession>A0A432Z5A8</accession>
<reference evidence="3" key="1">
    <citation type="journal article" date="2018" name="Front. Microbiol.">
        <title>Genome-Based Analysis Reveals the Taxonomy and Diversity of the Family Idiomarinaceae.</title>
        <authorList>
            <person name="Liu Y."/>
            <person name="Lai Q."/>
            <person name="Shao Z."/>
        </authorList>
    </citation>
    <scope>NUCLEOTIDE SEQUENCE [LARGE SCALE GENOMIC DNA]</scope>
    <source>
        <strain evidence="3">R22</strain>
    </source>
</reference>
<evidence type="ECO:0000259" key="1">
    <source>
        <dbReference type="Pfam" id="PF12680"/>
    </source>
</evidence>
<comment type="caution">
    <text evidence="2">The sequence shown here is derived from an EMBL/GenBank/DDBJ whole genome shotgun (WGS) entry which is preliminary data.</text>
</comment>
<dbReference type="InterPro" id="IPR037401">
    <property type="entry name" value="SnoaL-like"/>
</dbReference>
<evidence type="ECO:0000313" key="2">
    <source>
        <dbReference type="EMBL" id="RUO73084.1"/>
    </source>
</evidence>
<feature type="domain" description="SnoaL-like" evidence="1">
    <location>
        <begin position="11"/>
        <end position="112"/>
    </location>
</feature>
<proteinExistence type="predicted"/>
<dbReference type="RefSeq" id="WP_126779455.1">
    <property type="nucleotide sequence ID" value="NZ_PIQC01000001.1"/>
</dbReference>
<dbReference type="OrthoDB" id="1115105at2"/>
<protein>
    <submittedName>
        <fullName evidence="2">Nuclear transport factor 2 family protein</fullName>
    </submittedName>
</protein>
<dbReference type="SUPFAM" id="SSF54427">
    <property type="entry name" value="NTF2-like"/>
    <property type="match status" value="1"/>
</dbReference>
<keyword evidence="3" id="KW-1185">Reference proteome</keyword>
<gene>
    <name evidence="2" type="ORF">CWI78_01190</name>
</gene>
<dbReference type="Proteomes" id="UP000288058">
    <property type="component" value="Unassembled WGS sequence"/>
</dbReference>
<organism evidence="2 3">
    <name type="scientific">Idiomarina ramblicola</name>
    <dbReference type="NCBI Taxonomy" id="263724"/>
    <lineage>
        <taxon>Bacteria</taxon>
        <taxon>Pseudomonadati</taxon>
        <taxon>Pseudomonadota</taxon>
        <taxon>Gammaproteobacteria</taxon>
        <taxon>Alteromonadales</taxon>
        <taxon>Idiomarinaceae</taxon>
        <taxon>Idiomarina</taxon>
    </lineage>
</organism>
<sequence length="144" mass="17006">MDNSELVEKLQAFYDELKTENLDDLDELYHEEIAFTDPIQHVVGLDDFRSYLKHTMENVEYCHFAFDDQCVGKEQAFLAWQMRYAHPKLANGMEIILPGVSYLTFEDGKIREQRDYYDLGAMLYEHVPLVGYVIDKIKKRLTEE</sequence>
<dbReference type="AlphaFoldDB" id="A0A432Z5A8"/>
<evidence type="ECO:0000313" key="3">
    <source>
        <dbReference type="Proteomes" id="UP000288058"/>
    </source>
</evidence>
<dbReference type="InterPro" id="IPR032710">
    <property type="entry name" value="NTF2-like_dom_sf"/>
</dbReference>
<name>A0A432Z5A8_9GAMM</name>